<feature type="domain" description="Putative sugar diacid recognition" evidence="2">
    <location>
        <begin position="4"/>
        <end position="135"/>
    </location>
</feature>
<dbReference type="PANTHER" id="PTHR33744">
    <property type="entry name" value="CARBOHYDRATE DIACID REGULATOR"/>
    <property type="match status" value="1"/>
</dbReference>
<dbReference type="InterPro" id="IPR041522">
    <property type="entry name" value="CdaR_GGDEF"/>
</dbReference>
<evidence type="ECO:0000259" key="2">
    <source>
        <dbReference type="Pfam" id="PF05651"/>
    </source>
</evidence>
<evidence type="ECO:0000313" key="6">
    <source>
        <dbReference type="Proteomes" id="UP000665043"/>
    </source>
</evidence>
<evidence type="ECO:0000256" key="1">
    <source>
        <dbReference type="ARBA" id="ARBA00006754"/>
    </source>
</evidence>
<reference evidence="5 6" key="1">
    <citation type="submission" date="2019-12" db="EMBL/GenBank/DDBJ databases">
        <title>The whole genome sequencing of a strain isolated from a Mars analog, Dalangtan Playa.</title>
        <authorList>
            <person name="Huang T."/>
        </authorList>
    </citation>
    <scope>NUCLEOTIDE SEQUENCE [LARGE SCALE GENOMIC DNA]</scope>
    <source>
        <strain evidence="5 6">DP4-553-S</strain>
    </source>
</reference>
<evidence type="ECO:0000313" key="5">
    <source>
        <dbReference type="EMBL" id="QTM98493.1"/>
    </source>
</evidence>
<dbReference type="RefSeq" id="WP_209367280.1">
    <property type="nucleotide sequence ID" value="NZ_CP046956.1"/>
</dbReference>
<evidence type="ECO:0000259" key="4">
    <source>
        <dbReference type="Pfam" id="PF17853"/>
    </source>
</evidence>
<organism evidence="5 6">
    <name type="scientific">Sediminibacillus dalangtanensis</name>
    <dbReference type="NCBI Taxonomy" id="2729421"/>
    <lineage>
        <taxon>Bacteria</taxon>
        <taxon>Bacillati</taxon>
        <taxon>Bacillota</taxon>
        <taxon>Bacilli</taxon>
        <taxon>Bacillales</taxon>
        <taxon>Bacillaceae</taxon>
        <taxon>Sediminibacillus</taxon>
    </lineage>
</organism>
<dbReference type="InterPro" id="IPR025736">
    <property type="entry name" value="PucR_C-HTH_dom"/>
</dbReference>
<dbReference type="InterPro" id="IPR008599">
    <property type="entry name" value="Diacid_rec"/>
</dbReference>
<gene>
    <name evidence="5" type="ORF">ERJ70_03795</name>
</gene>
<dbReference type="EMBL" id="CP046956">
    <property type="protein sequence ID" value="QTM98493.1"/>
    <property type="molecule type" value="Genomic_DNA"/>
</dbReference>
<dbReference type="Gene3D" id="1.10.10.2840">
    <property type="entry name" value="PucR C-terminal helix-turn-helix domain"/>
    <property type="match status" value="1"/>
</dbReference>
<comment type="similarity">
    <text evidence="1">Belongs to the CdaR family.</text>
</comment>
<dbReference type="Pfam" id="PF05651">
    <property type="entry name" value="Diacid_rec"/>
    <property type="match status" value="1"/>
</dbReference>
<evidence type="ECO:0008006" key="7">
    <source>
        <dbReference type="Google" id="ProtNLM"/>
    </source>
</evidence>
<proteinExistence type="inferred from homology"/>
<dbReference type="InterPro" id="IPR042070">
    <property type="entry name" value="PucR_C-HTH_sf"/>
</dbReference>
<dbReference type="PANTHER" id="PTHR33744:SF16">
    <property type="entry name" value="CARBOHYDRATE DIACID REGULATOR"/>
    <property type="match status" value="1"/>
</dbReference>
<dbReference type="Pfam" id="PF13556">
    <property type="entry name" value="HTH_30"/>
    <property type="match status" value="1"/>
</dbReference>
<accession>A0ABX7VPS8</accession>
<dbReference type="Pfam" id="PF17853">
    <property type="entry name" value="GGDEF_2"/>
    <property type="match status" value="1"/>
</dbReference>
<feature type="domain" description="PucR C-terminal helix-turn-helix" evidence="3">
    <location>
        <begin position="315"/>
        <end position="372"/>
    </location>
</feature>
<keyword evidence="6" id="KW-1185">Reference proteome</keyword>
<name>A0ABX7VPS8_9BACI</name>
<dbReference type="InterPro" id="IPR051448">
    <property type="entry name" value="CdaR-like_regulators"/>
</dbReference>
<dbReference type="SUPFAM" id="SSF103190">
    <property type="entry name" value="Sensory domain-like"/>
    <property type="match status" value="1"/>
</dbReference>
<dbReference type="InterPro" id="IPR029151">
    <property type="entry name" value="Sensor-like_sf"/>
</dbReference>
<dbReference type="Proteomes" id="UP000665043">
    <property type="component" value="Chromosome"/>
</dbReference>
<feature type="domain" description="CdaR GGDEF-like" evidence="4">
    <location>
        <begin position="141"/>
        <end position="266"/>
    </location>
</feature>
<protein>
    <recommendedName>
        <fullName evidence="7">Carbohydrate diacid regulator</fullName>
    </recommendedName>
</protein>
<evidence type="ECO:0000259" key="3">
    <source>
        <dbReference type="Pfam" id="PF13556"/>
    </source>
</evidence>
<sequence>MALLSEAIAQQIVLEMEKIIERNINIMDETGIIIASKDTERIGSFHEGALKVIQEGEPVPIYSDQSHQGSKVGMNMPIFFKGALIGVIGITGNPEEISDYAKIIHKMTEVMVKEAYVSQELELEKSVRERFVHEWMRRQWSDRSDFLLRAKTLQIEMAASRQVLLFELVHIKEKQDSELTRQERLRSIMKEIGDMLGIGAQDILVLWQSNQFILLKQEPPVSFPSQIKECLRRLCSNQIGIHCGVGRQQHDMDGAVKSFEEAQQALFFARQKKQSVVAFHDLGIESIVYQIPEAVKIDFVERFFPVFYEKKHQQLVESVKVFLEHEQSIASASDALFIHKNTLQYRLKKMEQLTGFDPRKFKDAALYWLALAFLEKQ</sequence>